<name>A0A426YR84_ENSVE</name>
<reference evidence="1 2" key="1">
    <citation type="journal article" date="2014" name="Agronomy (Basel)">
        <title>A Draft Genome Sequence for Ensete ventricosum, the Drought-Tolerant Tree Against Hunger.</title>
        <authorList>
            <person name="Harrison J."/>
            <person name="Moore K.A."/>
            <person name="Paszkiewicz K."/>
            <person name="Jones T."/>
            <person name="Grant M."/>
            <person name="Ambacheew D."/>
            <person name="Muzemil S."/>
            <person name="Studholme D.J."/>
        </authorList>
    </citation>
    <scope>NUCLEOTIDE SEQUENCE [LARGE SCALE GENOMIC DNA]</scope>
</reference>
<dbReference type="AlphaFoldDB" id="A0A426YR84"/>
<protein>
    <submittedName>
        <fullName evidence="1">Uncharacterized protein</fullName>
    </submittedName>
</protein>
<proteinExistence type="predicted"/>
<dbReference type="EMBL" id="AMZH03010713">
    <property type="protein sequence ID" value="RRT54226.1"/>
    <property type="molecule type" value="Genomic_DNA"/>
</dbReference>
<sequence>MASRVLSRFARSGIARRFMSVFSRRQTVGDGFRSLRESVADPATISLVKVEISTCSLTQTYMVLCRCVRSVSRLPLFITSVASALQLDPMPILFLSGTSLLPLVPPSLCRCSAVSATTAIFIRPERPPPLLLITSTMPPPSVSITIAMPMLSGS</sequence>
<evidence type="ECO:0000313" key="2">
    <source>
        <dbReference type="Proteomes" id="UP000287651"/>
    </source>
</evidence>
<comment type="caution">
    <text evidence="1">The sequence shown here is derived from an EMBL/GenBank/DDBJ whole genome shotgun (WGS) entry which is preliminary data.</text>
</comment>
<dbReference type="Proteomes" id="UP000287651">
    <property type="component" value="Unassembled WGS sequence"/>
</dbReference>
<accession>A0A426YR84</accession>
<organism evidence="1 2">
    <name type="scientific">Ensete ventricosum</name>
    <name type="common">Abyssinian banana</name>
    <name type="synonym">Musa ensete</name>
    <dbReference type="NCBI Taxonomy" id="4639"/>
    <lineage>
        <taxon>Eukaryota</taxon>
        <taxon>Viridiplantae</taxon>
        <taxon>Streptophyta</taxon>
        <taxon>Embryophyta</taxon>
        <taxon>Tracheophyta</taxon>
        <taxon>Spermatophyta</taxon>
        <taxon>Magnoliopsida</taxon>
        <taxon>Liliopsida</taxon>
        <taxon>Zingiberales</taxon>
        <taxon>Musaceae</taxon>
        <taxon>Ensete</taxon>
    </lineage>
</organism>
<evidence type="ECO:0000313" key="1">
    <source>
        <dbReference type="EMBL" id="RRT54226.1"/>
    </source>
</evidence>
<gene>
    <name evidence="1" type="ORF">B296_00028918</name>
</gene>